<evidence type="ECO:0000256" key="1">
    <source>
        <dbReference type="SAM" id="Phobius"/>
    </source>
</evidence>
<dbReference type="InterPro" id="IPR048389">
    <property type="entry name" value="YciQ-like_C"/>
</dbReference>
<dbReference type="InterPro" id="IPR018702">
    <property type="entry name" value="DUF2207"/>
</dbReference>
<evidence type="ECO:0000256" key="2">
    <source>
        <dbReference type="SAM" id="SignalP"/>
    </source>
</evidence>
<protein>
    <recommendedName>
        <fullName evidence="6">DUF2207 domain-containing protein</fullName>
    </recommendedName>
</protein>
<dbReference type="Pfam" id="PF20990">
    <property type="entry name" value="DUF2207_C"/>
    <property type="match status" value="1"/>
</dbReference>
<keyword evidence="1" id="KW-0472">Membrane</keyword>
<dbReference type="Pfam" id="PF09972">
    <property type="entry name" value="DUF2207"/>
    <property type="match status" value="1"/>
</dbReference>
<feature type="transmembrane region" description="Helical" evidence="1">
    <location>
        <begin position="235"/>
        <end position="256"/>
    </location>
</feature>
<keyword evidence="1" id="KW-1133">Transmembrane helix</keyword>
<reference evidence="5" key="1">
    <citation type="submission" date="2019-11" db="EMBL/GenBank/DDBJ databases">
        <authorList>
            <person name="Feng L."/>
        </authorList>
    </citation>
    <scope>NUCLEOTIDE SEQUENCE</scope>
    <source>
        <strain evidence="5">CTertiumLFYP3</strain>
    </source>
</reference>
<evidence type="ECO:0008006" key="6">
    <source>
        <dbReference type="Google" id="ProtNLM"/>
    </source>
</evidence>
<feature type="signal peptide" evidence="2">
    <location>
        <begin position="1"/>
        <end position="21"/>
    </location>
</feature>
<keyword evidence="1" id="KW-0812">Transmembrane</keyword>
<feature type="domain" description="DUF2207" evidence="3">
    <location>
        <begin position="27"/>
        <end position="174"/>
    </location>
</feature>
<keyword evidence="2" id="KW-0732">Signal</keyword>
<gene>
    <name evidence="5" type="ORF">CTLFYP3_00329</name>
</gene>
<evidence type="ECO:0000313" key="5">
    <source>
        <dbReference type="EMBL" id="VYT64398.1"/>
    </source>
</evidence>
<accession>A0A6N2YF84</accession>
<evidence type="ECO:0000259" key="3">
    <source>
        <dbReference type="Pfam" id="PF09972"/>
    </source>
</evidence>
<feature type="chain" id="PRO_5026650559" description="DUF2207 domain-containing protein" evidence="2">
    <location>
        <begin position="22"/>
        <end position="534"/>
    </location>
</feature>
<evidence type="ECO:0000259" key="4">
    <source>
        <dbReference type="Pfam" id="PF20990"/>
    </source>
</evidence>
<name>A0A6N2YF84_9CLOT</name>
<organism evidence="5">
    <name type="scientific">Clostridium tertium</name>
    <dbReference type="NCBI Taxonomy" id="1559"/>
    <lineage>
        <taxon>Bacteria</taxon>
        <taxon>Bacillati</taxon>
        <taxon>Bacillota</taxon>
        <taxon>Clostridia</taxon>
        <taxon>Eubacteriales</taxon>
        <taxon>Clostridiaceae</taxon>
        <taxon>Clostridium</taxon>
    </lineage>
</organism>
<dbReference type="EMBL" id="CACRTO010000005">
    <property type="protein sequence ID" value="VYT64398.1"/>
    <property type="molecule type" value="Genomic_DNA"/>
</dbReference>
<feature type="domain" description="Predicted membrane protein YciQ-like C-terminal" evidence="4">
    <location>
        <begin position="284"/>
        <end position="409"/>
    </location>
</feature>
<dbReference type="AlphaFoldDB" id="A0A6N2YF84"/>
<dbReference type="RefSeq" id="WP_421755388.1">
    <property type="nucleotide sequence ID" value="NZ_CACRTO010000005.1"/>
</dbReference>
<proteinExistence type="predicted"/>
<sequence length="534" mass="61698">MKKFLTILFTLLLIFPKAVFADSKSYSINDLFIDAEIQENGDVLVDETFTYDFNGSFNGIYIDLNMNKIDDYEVMEVTTEDNNAVIEIPKSDSNNNNTYETILDDDKLQIKIYSKSSNETKKFRVKYKVIGAAKKYTDSSLLYWSFYTASSDSPVNNINLNISLKDYPFDLNILKYTVFGDGTFKTNTSEELISISGNDLTSDIGIQLNFQKDFLNTEEIDRNSTEAIEEDDFKIQYLLIPISILILAGIVIFIFVKINNKKFKIELEKYRAMATFPEDKYLPYIPSNLSPALVAYMVNKKDLQWSLVPSTLLYLVKLGVYEVDTKVTNEKEFNSITFKRIGDIEDKDFSHLETLVNWFKKYENHSNEFTFNEIKKKLENNLKESQKFKNSYYDFINEVRLNGRALNYYITIKGREVLNNDIYRQYCEWQAYKNYLLYDTNKENVDIRDLLIYSFALGIKDSQIKELISEDSLNRSYDPFFNYYFVYNMIFFNDIKNSAESLIDKNNASNNDSFSSFSSGGGFSGGGGGGSGAF</sequence>